<dbReference type="Pfam" id="PF05636">
    <property type="entry name" value="HIGH_NTase1"/>
    <property type="match status" value="1"/>
</dbReference>
<feature type="binding site" evidence="3">
    <location>
        <begin position="7"/>
        <end position="20"/>
    </location>
    <ligand>
        <name>ATP</name>
        <dbReference type="ChEBI" id="CHEBI:30616"/>
    </ligand>
</feature>
<dbReference type="PANTHER" id="PTHR37825:SF1">
    <property type="entry name" value="TRNA(MET) CYTIDINE ACETATE LIGASE"/>
    <property type="match status" value="1"/>
</dbReference>
<dbReference type="GO" id="GO:0000049">
    <property type="term" value="F:tRNA binding"/>
    <property type="evidence" value="ECO:0007669"/>
    <property type="project" value="UniProtKB-KW"/>
</dbReference>
<keyword evidence="5" id="KW-1185">Reference proteome</keyword>
<accession>A0A380K5P8</accession>
<evidence type="ECO:0000256" key="1">
    <source>
        <dbReference type="ARBA" id="ARBA00022598"/>
    </source>
</evidence>
<gene>
    <name evidence="3" type="primary">tmcAL</name>
    <name evidence="4" type="ORF">NCTC12224_00658</name>
</gene>
<dbReference type="GO" id="GO:0006400">
    <property type="term" value="P:tRNA modification"/>
    <property type="evidence" value="ECO:0007669"/>
    <property type="project" value="UniProtKB-UniRule"/>
</dbReference>
<proteinExistence type="inferred from homology"/>
<keyword evidence="3" id="KW-0963">Cytoplasm</keyword>
<dbReference type="AlphaFoldDB" id="A0A380K5P8"/>
<keyword evidence="1 3" id="KW-0436">Ligase</keyword>
<dbReference type="PANTHER" id="PTHR37825">
    <property type="entry name" value="TRNA(MET) CYTIDINE ACETATE LIGASE"/>
    <property type="match status" value="1"/>
</dbReference>
<sequence length="363" mass="40517">MTTTGIIAEFNPLHNGHKYLLEQAQGLKIVAMSGNFVQRGEPALVDKWTRTQMALECGADLVVELPFLVAVQAADYFAQGAVAILSRLGVDNLIFGTEEMLDYNAIGDSYIAHKEEMAAYLESLPEALSYPQKTQAMWEKFTGSPFSGATPNHILALSYSKAARPHGISLNPIKRLGAGYHSQEKREQFASATSIRKHRGDDAFIDSVMPNAALLRSQPQVSWADYFDFLRYQIITHQDLTEVYQVNHELAHRIQSAIKTATSAWDLVDTVSTKRYTKARVRRILTYILVNAKEAPLPEAVHVLGFSKAGQKHLASLKGQVDFVTRIGKLPWDAMTQQADTVYQLGNSQVLEQNWGRIPKMLR</sequence>
<reference evidence="4 5" key="1">
    <citation type="submission" date="2018-06" db="EMBL/GenBank/DDBJ databases">
        <authorList>
            <consortium name="Pathogen Informatics"/>
            <person name="Doyle S."/>
        </authorList>
    </citation>
    <scope>NUCLEOTIDE SEQUENCE [LARGE SCALE GENOMIC DNA]</scope>
    <source>
        <strain evidence="4 5">NCTC12224</strain>
    </source>
</reference>
<evidence type="ECO:0000256" key="3">
    <source>
        <dbReference type="HAMAP-Rule" id="MF_01539"/>
    </source>
</evidence>
<dbReference type="GO" id="GO:0005737">
    <property type="term" value="C:cytoplasm"/>
    <property type="evidence" value="ECO:0007669"/>
    <property type="project" value="UniProtKB-SubCell"/>
</dbReference>
<comment type="similarity">
    <text evidence="3">Belongs to the TmcAL family.</text>
</comment>
<comment type="caution">
    <text evidence="3">Lacks conserved residue(s) required for the propagation of feature annotation.</text>
</comment>
<feature type="binding site" evidence="3">
    <location>
        <position position="96"/>
    </location>
    <ligand>
        <name>ATP</name>
        <dbReference type="ChEBI" id="CHEBI:30616"/>
    </ligand>
</feature>
<dbReference type="OrthoDB" id="9769796at2"/>
<dbReference type="Proteomes" id="UP000254924">
    <property type="component" value="Unassembled WGS sequence"/>
</dbReference>
<evidence type="ECO:0000313" key="4">
    <source>
        <dbReference type="EMBL" id="SUN59970.1"/>
    </source>
</evidence>
<feature type="binding site" evidence="3">
    <location>
        <position position="175"/>
    </location>
    <ligand>
        <name>ATP</name>
        <dbReference type="ChEBI" id="CHEBI:30616"/>
    </ligand>
</feature>
<keyword evidence="3" id="KW-0547">Nucleotide-binding</keyword>
<dbReference type="InterPro" id="IPR008513">
    <property type="entry name" value="tRNA(Met)_cyd_acetate_ligase"/>
</dbReference>
<evidence type="ECO:0000256" key="2">
    <source>
        <dbReference type="ARBA" id="ARBA00022694"/>
    </source>
</evidence>
<keyword evidence="3" id="KW-0694">RNA-binding</keyword>
<dbReference type="SUPFAM" id="SSF52374">
    <property type="entry name" value="Nucleotidylyl transferase"/>
    <property type="match status" value="1"/>
</dbReference>
<dbReference type="GO" id="GO:0016879">
    <property type="term" value="F:ligase activity, forming carbon-nitrogen bonds"/>
    <property type="evidence" value="ECO:0007669"/>
    <property type="project" value="UniProtKB-UniRule"/>
</dbReference>
<protein>
    <recommendedName>
        <fullName evidence="3">tRNA(Met) cytidine acetate ligase</fullName>
        <ecNumber evidence="3">6.3.4.-</ecNumber>
    </recommendedName>
</protein>
<comment type="subcellular location">
    <subcellularLocation>
        <location evidence="3">Cytoplasm</location>
    </subcellularLocation>
</comment>
<keyword evidence="2 3" id="KW-0819">tRNA processing</keyword>
<dbReference type="Gene3D" id="3.40.50.620">
    <property type="entry name" value="HUPs"/>
    <property type="match status" value="1"/>
</dbReference>
<dbReference type="EC" id="6.3.4.-" evidence="3"/>
<dbReference type="EMBL" id="UHFN01000007">
    <property type="protein sequence ID" value="SUN59970.1"/>
    <property type="molecule type" value="Genomic_DNA"/>
</dbReference>
<feature type="binding site" evidence="3">
    <location>
        <position position="152"/>
    </location>
    <ligand>
        <name>ATP</name>
        <dbReference type="ChEBI" id="CHEBI:30616"/>
    </ligand>
</feature>
<comment type="function">
    <text evidence="3">Catalyzes the formation of N(4)-acetylcytidine (ac(4)C) at the wobble position of elongator tRNA(Met), using acetate and ATP as substrates. First activates an acetate ion to form acetyladenylate (Ac-AMP) and then transfers the acetyl group to tRNA to form ac(4)C34.</text>
</comment>
<comment type="catalytic activity">
    <reaction evidence="3">
        <text>cytidine(34) in elongator tRNA(Met) + acetate + ATP = N(4)-acetylcytidine(34) in elongator tRNA(Met) + AMP + diphosphate</text>
        <dbReference type="Rhea" id="RHEA:58144"/>
        <dbReference type="Rhea" id="RHEA-COMP:10693"/>
        <dbReference type="Rhea" id="RHEA-COMP:10694"/>
        <dbReference type="ChEBI" id="CHEBI:30089"/>
        <dbReference type="ChEBI" id="CHEBI:30616"/>
        <dbReference type="ChEBI" id="CHEBI:33019"/>
        <dbReference type="ChEBI" id="CHEBI:74900"/>
        <dbReference type="ChEBI" id="CHEBI:82748"/>
        <dbReference type="ChEBI" id="CHEBI:456215"/>
    </reaction>
</comment>
<keyword evidence="3" id="KW-0820">tRNA-binding</keyword>
<dbReference type="NCBIfam" id="NF010191">
    <property type="entry name" value="PRK13670.1"/>
    <property type="match status" value="1"/>
</dbReference>
<organism evidence="4 5">
    <name type="scientific">Streptococcus hyointestinalis</name>
    <dbReference type="NCBI Taxonomy" id="1337"/>
    <lineage>
        <taxon>Bacteria</taxon>
        <taxon>Bacillati</taxon>
        <taxon>Bacillota</taxon>
        <taxon>Bacilli</taxon>
        <taxon>Lactobacillales</taxon>
        <taxon>Streptococcaceae</taxon>
        <taxon>Streptococcus</taxon>
    </lineage>
</organism>
<dbReference type="HAMAP" id="MF_01539">
    <property type="entry name" value="TmcAL"/>
    <property type="match status" value="1"/>
</dbReference>
<keyword evidence="3" id="KW-0067">ATP-binding</keyword>
<dbReference type="InterPro" id="IPR014729">
    <property type="entry name" value="Rossmann-like_a/b/a_fold"/>
</dbReference>
<evidence type="ECO:0000313" key="5">
    <source>
        <dbReference type="Proteomes" id="UP000254924"/>
    </source>
</evidence>
<name>A0A380K5P8_9STRE</name>
<dbReference type="GO" id="GO:0005524">
    <property type="term" value="F:ATP binding"/>
    <property type="evidence" value="ECO:0007669"/>
    <property type="project" value="UniProtKB-KW"/>
</dbReference>